<gene>
    <name evidence="4" type="ORF">H6G24_12300</name>
</gene>
<dbReference type="RefSeq" id="WP_190541396.1">
    <property type="nucleotide sequence ID" value="NZ_CAWPNO010000047.1"/>
</dbReference>
<evidence type="ECO:0000313" key="5">
    <source>
        <dbReference type="Proteomes" id="UP000658514"/>
    </source>
</evidence>
<comment type="caution">
    <text evidence="4">The sequence shown here is derived from an EMBL/GenBank/DDBJ whole genome shotgun (WGS) entry which is preliminary data.</text>
</comment>
<evidence type="ECO:0000313" key="4">
    <source>
        <dbReference type="EMBL" id="MBD2196272.1"/>
    </source>
</evidence>
<keyword evidence="2" id="KW-0560">Oxidoreductase</keyword>
<evidence type="ECO:0000256" key="3">
    <source>
        <dbReference type="RuleBase" id="RU000363"/>
    </source>
</evidence>
<name>A0ABR8A8E7_9CYAN</name>
<protein>
    <submittedName>
        <fullName evidence="4">SDR family oxidoreductase</fullName>
    </submittedName>
</protein>
<dbReference type="PRINTS" id="PR00080">
    <property type="entry name" value="SDRFAMILY"/>
</dbReference>
<sequence>MAPTVLITGASQGIGKATALLFARQGYQLVLTSRNADNLENTAQEIKNLGYSTPFTITCDVTNPSQVSNLIETALSHYSYIDVLVNNAGIFASGPVEQFSLGDWHQVIDTNLWGYIHTINALLPHFLERGKGTIVNVSSIGGKVPTAYLVPYCTSKFAVTGFTEALQAELKPKNIDVCGIYPNLIKSSFLDKAIFRGKDLQDLNQRREQLENVIKNPVVEKPEDVANAIWDAVENKKSEILVGSANFSQTIYRLFPGFIKWISQKTLKNQDFSAKTK</sequence>
<dbReference type="PANTHER" id="PTHR44196:SF1">
    <property type="entry name" value="DEHYDROGENASE_REDUCTASE SDR FAMILY MEMBER 7B"/>
    <property type="match status" value="1"/>
</dbReference>
<dbReference type="InterPro" id="IPR002347">
    <property type="entry name" value="SDR_fam"/>
</dbReference>
<dbReference type="EMBL" id="JACJQH010000016">
    <property type="protein sequence ID" value="MBD2196272.1"/>
    <property type="molecule type" value="Genomic_DNA"/>
</dbReference>
<evidence type="ECO:0000256" key="1">
    <source>
        <dbReference type="ARBA" id="ARBA00006484"/>
    </source>
</evidence>
<dbReference type="Pfam" id="PF00106">
    <property type="entry name" value="adh_short"/>
    <property type="match status" value="1"/>
</dbReference>
<dbReference type="InterPro" id="IPR036291">
    <property type="entry name" value="NAD(P)-bd_dom_sf"/>
</dbReference>
<dbReference type="CDD" id="cd05233">
    <property type="entry name" value="SDR_c"/>
    <property type="match status" value="1"/>
</dbReference>
<reference evidence="4 5" key="1">
    <citation type="journal article" date="2020" name="ISME J.">
        <title>Comparative genomics reveals insights into cyanobacterial evolution and habitat adaptation.</title>
        <authorList>
            <person name="Chen M.Y."/>
            <person name="Teng W.K."/>
            <person name="Zhao L."/>
            <person name="Hu C.X."/>
            <person name="Zhou Y.K."/>
            <person name="Han B.P."/>
            <person name="Song L.R."/>
            <person name="Shu W.S."/>
        </authorList>
    </citation>
    <scope>NUCLEOTIDE SEQUENCE [LARGE SCALE GENOMIC DNA]</scope>
    <source>
        <strain evidence="4 5">FACHB-288</strain>
    </source>
</reference>
<dbReference type="PANTHER" id="PTHR44196">
    <property type="entry name" value="DEHYDROGENASE/REDUCTASE SDR FAMILY MEMBER 7B"/>
    <property type="match status" value="1"/>
</dbReference>
<keyword evidence="5" id="KW-1185">Reference proteome</keyword>
<dbReference type="InterPro" id="IPR020904">
    <property type="entry name" value="Sc_DH/Rdtase_CS"/>
</dbReference>
<dbReference type="PROSITE" id="PS00061">
    <property type="entry name" value="ADH_SHORT"/>
    <property type="match status" value="1"/>
</dbReference>
<dbReference type="PRINTS" id="PR00081">
    <property type="entry name" value="GDHRDH"/>
</dbReference>
<accession>A0ABR8A8E7</accession>
<dbReference type="SUPFAM" id="SSF51735">
    <property type="entry name" value="NAD(P)-binding Rossmann-fold domains"/>
    <property type="match status" value="1"/>
</dbReference>
<proteinExistence type="inferred from homology"/>
<organism evidence="4 5">
    <name type="scientific">Calothrix parietina FACHB-288</name>
    <dbReference type="NCBI Taxonomy" id="2692896"/>
    <lineage>
        <taxon>Bacteria</taxon>
        <taxon>Bacillati</taxon>
        <taxon>Cyanobacteriota</taxon>
        <taxon>Cyanophyceae</taxon>
        <taxon>Nostocales</taxon>
        <taxon>Calotrichaceae</taxon>
        <taxon>Calothrix</taxon>
    </lineage>
</organism>
<dbReference type="Proteomes" id="UP000658514">
    <property type="component" value="Unassembled WGS sequence"/>
</dbReference>
<dbReference type="PIRSF" id="PIRSF000126">
    <property type="entry name" value="11-beta-HSD1"/>
    <property type="match status" value="1"/>
</dbReference>
<evidence type="ECO:0000256" key="2">
    <source>
        <dbReference type="ARBA" id="ARBA00023002"/>
    </source>
</evidence>
<dbReference type="Gene3D" id="3.40.50.720">
    <property type="entry name" value="NAD(P)-binding Rossmann-like Domain"/>
    <property type="match status" value="1"/>
</dbReference>
<comment type="similarity">
    <text evidence="1 3">Belongs to the short-chain dehydrogenases/reductases (SDR) family.</text>
</comment>